<keyword evidence="2" id="KW-1185">Reference proteome</keyword>
<dbReference type="Proteomes" id="UP001164250">
    <property type="component" value="Chromosome 15"/>
</dbReference>
<accession>A0ACC0ZS73</accession>
<evidence type="ECO:0000313" key="2">
    <source>
        <dbReference type="Proteomes" id="UP001164250"/>
    </source>
</evidence>
<organism evidence="1 2">
    <name type="scientific">Pistacia atlantica</name>
    <dbReference type="NCBI Taxonomy" id="434234"/>
    <lineage>
        <taxon>Eukaryota</taxon>
        <taxon>Viridiplantae</taxon>
        <taxon>Streptophyta</taxon>
        <taxon>Embryophyta</taxon>
        <taxon>Tracheophyta</taxon>
        <taxon>Spermatophyta</taxon>
        <taxon>Magnoliopsida</taxon>
        <taxon>eudicotyledons</taxon>
        <taxon>Gunneridae</taxon>
        <taxon>Pentapetalae</taxon>
        <taxon>rosids</taxon>
        <taxon>malvids</taxon>
        <taxon>Sapindales</taxon>
        <taxon>Anacardiaceae</taxon>
        <taxon>Pistacia</taxon>
    </lineage>
</organism>
<sequence>MDDIILTSPSSQAIDKCHYTLQLLEDTGYLACKPTVVPMDPKLRLTATKGEPLPNITHYRRLLGKLLYLTLSHPYITFVVHKLTQFLAQPRLPHLKVVYHLLRYLKKSLGQGLLFSSNSSLQLRAYSDACVPIHLQAFSDVD</sequence>
<name>A0ACC0ZS73_9ROSI</name>
<protein>
    <submittedName>
        <fullName evidence="1">Uncharacterized protein</fullName>
    </submittedName>
</protein>
<proteinExistence type="predicted"/>
<reference evidence="2" key="1">
    <citation type="journal article" date="2023" name="G3 (Bethesda)">
        <title>Genome assembly and association tests identify interacting loci associated with vigor, precocity, and sex in interspecific pistachio rootstocks.</title>
        <authorList>
            <person name="Palmer W."/>
            <person name="Jacygrad E."/>
            <person name="Sagayaradj S."/>
            <person name="Cavanaugh K."/>
            <person name="Han R."/>
            <person name="Bertier L."/>
            <person name="Beede B."/>
            <person name="Kafkas S."/>
            <person name="Golino D."/>
            <person name="Preece J."/>
            <person name="Michelmore R."/>
        </authorList>
    </citation>
    <scope>NUCLEOTIDE SEQUENCE [LARGE SCALE GENOMIC DNA]</scope>
</reference>
<gene>
    <name evidence="1" type="ORF">Patl1_34664</name>
</gene>
<dbReference type="EMBL" id="CM047910">
    <property type="protein sequence ID" value="KAJ0074882.1"/>
    <property type="molecule type" value="Genomic_DNA"/>
</dbReference>
<evidence type="ECO:0000313" key="1">
    <source>
        <dbReference type="EMBL" id="KAJ0074882.1"/>
    </source>
</evidence>
<comment type="caution">
    <text evidence="1">The sequence shown here is derived from an EMBL/GenBank/DDBJ whole genome shotgun (WGS) entry which is preliminary data.</text>
</comment>